<proteinExistence type="inferred from homology"/>
<dbReference type="Pfam" id="PF16810">
    <property type="entry name" value="RXLR"/>
    <property type="match status" value="1"/>
</dbReference>
<dbReference type="Proteomes" id="UP000237271">
    <property type="component" value="Unassembled WGS sequence"/>
</dbReference>
<keyword evidence="3 5" id="KW-0964">Secreted</keyword>
<evidence type="ECO:0000256" key="6">
    <source>
        <dbReference type="SAM" id="MobiDB-lite"/>
    </source>
</evidence>
<comment type="function">
    <text evidence="5">Effector that suppresses plant defense responses during pathogen infection.</text>
</comment>
<comment type="domain">
    <text evidence="5">The RxLR-dEER motif acts to carry the protein into the host cell cytoplasm through binding to cell surface phosphatidylinositol-3-phosphate.</text>
</comment>
<dbReference type="InterPro" id="IPR031825">
    <property type="entry name" value="RXLR"/>
</dbReference>
<comment type="subcellular location">
    <subcellularLocation>
        <location evidence="1 5">Secreted</location>
    </subcellularLocation>
</comment>
<feature type="signal peptide" evidence="5">
    <location>
        <begin position="1"/>
        <end position="21"/>
    </location>
</feature>
<dbReference type="AlphaFoldDB" id="A0A2P4XVA1"/>
<comment type="similarity">
    <text evidence="2 5">Belongs to the RxLR effector family.</text>
</comment>
<accession>A0A2P4XVA1</accession>
<keyword evidence="4 5" id="KW-0732">Signal</keyword>
<protein>
    <recommendedName>
        <fullName evidence="5">RxLR effector protein</fullName>
    </recommendedName>
</protein>
<feature type="region of interest" description="Disordered" evidence="6">
    <location>
        <begin position="40"/>
        <end position="66"/>
    </location>
</feature>
<evidence type="ECO:0000256" key="1">
    <source>
        <dbReference type="ARBA" id="ARBA00004613"/>
    </source>
</evidence>
<comment type="caution">
    <text evidence="7">The sequence shown here is derived from an EMBL/GenBank/DDBJ whole genome shotgun (WGS) entry which is preliminary data.</text>
</comment>
<sequence length="330" mass="36883">MQLRKIVLVAAAILLVGATASMTYDSKMIVPDARLLTSEESSEPTKGLLRAHTSAEDNGEERGITDLTKLTAPLKAGTSKAFTSARLNVWLTRDKSAYDALVKLKLHEGVDKALASPKLNVLDDYVSMLNKRHPEKQVSLVGTLTARYDEVALAKAIVLAKRYENSRDIATKLQTQQLEGWYNNQKSVGDVFSLLKIKEDDVLSMISRKLETMDEYIKLFNANNPQHKTNLFRALRDGFGGEDKFALMVSRAMNIPQTSVGAYKYQNALFKRWLDKDYDPMSVLVKVFKVDEQNLAGAGAQEKAIIAAYKPMYNREHGINEVDNAVVPRR</sequence>
<evidence type="ECO:0000256" key="4">
    <source>
        <dbReference type="ARBA" id="ARBA00022729"/>
    </source>
</evidence>
<evidence type="ECO:0000313" key="8">
    <source>
        <dbReference type="Proteomes" id="UP000237271"/>
    </source>
</evidence>
<gene>
    <name evidence="7" type="ORF">PHPALM_14228</name>
</gene>
<dbReference type="OrthoDB" id="116465at2759"/>
<evidence type="ECO:0000313" key="7">
    <source>
        <dbReference type="EMBL" id="POM69480.1"/>
    </source>
</evidence>
<evidence type="ECO:0000256" key="2">
    <source>
        <dbReference type="ARBA" id="ARBA00010400"/>
    </source>
</evidence>
<keyword evidence="8" id="KW-1185">Reference proteome</keyword>
<reference evidence="7 8" key="1">
    <citation type="journal article" date="2017" name="Genome Biol. Evol.">
        <title>Phytophthora megakarya and P. palmivora, closely related causal agents of cacao black pod rot, underwent increases in genome sizes and gene numbers by different mechanisms.</title>
        <authorList>
            <person name="Ali S.S."/>
            <person name="Shao J."/>
            <person name="Lary D.J."/>
            <person name="Kronmiller B."/>
            <person name="Shen D."/>
            <person name="Strem M.D."/>
            <person name="Amoako-Attah I."/>
            <person name="Akrofi A.Y."/>
            <person name="Begoude B.A."/>
            <person name="Ten Hoopen G.M."/>
            <person name="Coulibaly K."/>
            <person name="Kebe B.I."/>
            <person name="Melnick R.L."/>
            <person name="Guiltinan M.J."/>
            <person name="Tyler B.M."/>
            <person name="Meinhardt L.W."/>
            <person name="Bailey B.A."/>
        </authorList>
    </citation>
    <scope>NUCLEOTIDE SEQUENCE [LARGE SCALE GENOMIC DNA]</scope>
    <source>
        <strain evidence="8">sbr112.9</strain>
    </source>
</reference>
<organism evidence="7 8">
    <name type="scientific">Phytophthora palmivora</name>
    <dbReference type="NCBI Taxonomy" id="4796"/>
    <lineage>
        <taxon>Eukaryota</taxon>
        <taxon>Sar</taxon>
        <taxon>Stramenopiles</taxon>
        <taxon>Oomycota</taxon>
        <taxon>Peronosporomycetes</taxon>
        <taxon>Peronosporales</taxon>
        <taxon>Peronosporaceae</taxon>
        <taxon>Phytophthora</taxon>
    </lineage>
</organism>
<name>A0A2P4XVA1_9STRA</name>
<dbReference type="EMBL" id="NCKW01007860">
    <property type="protein sequence ID" value="POM69480.1"/>
    <property type="molecule type" value="Genomic_DNA"/>
</dbReference>
<evidence type="ECO:0000256" key="5">
    <source>
        <dbReference type="RuleBase" id="RU367124"/>
    </source>
</evidence>
<evidence type="ECO:0000256" key="3">
    <source>
        <dbReference type="ARBA" id="ARBA00022525"/>
    </source>
</evidence>
<feature type="chain" id="PRO_5015177828" description="RxLR effector protein" evidence="5">
    <location>
        <begin position="22"/>
        <end position="330"/>
    </location>
</feature>